<dbReference type="InterPro" id="IPR006860">
    <property type="entry name" value="FecR"/>
</dbReference>
<dbReference type="Proteomes" id="UP000270673">
    <property type="component" value="Chromosome"/>
</dbReference>
<keyword evidence="1" id="KW-0812">Transmembrane</keyword>
<organism evidence="4 5">
    <name type="scientific">Butyricimonas faecalis</name>
    <dbReference type="NCBI Taxonomy" id="2093856"/>
    <lineage>
        <taxon>Bacteria</taxon>
        <taxon>Pseudomonadati</taxon>
        <taxon>Bacteroidota</taxon>
        <taxon>Bacteroidia</taxon>
        <taxon>Bacteroidales</taxon>
        <taxon>Odoribacteraceae</taxon>
        <taxon>Butyricimonas</taxon>
    </lineage>
</organism>
<dbReference type="RefSeq" id="WP_106480975.1">
    <property type="nucleotide sequence ID" value="NZ_CP032819.1"/>
</dbReference>
<evidence type="ECO:0000259" key="2">
    <source>
        <dbReference type="Pfam" id="PF04773"/>
    </source>
</evidence>
<dbReference type="FunFam" id="2.60.120.1440:FF:000001">
    <property type="entry name" value="Putative anti-sigma factor"/>
    <property type="match status" value="1"/>
</dbReference>
<dbReference type="InterPro" id="IPR012373">
    <property type="entry name" value="Ferrdict_sens_TM"/>
</dbReference>
<evidence type="ECO:0000313" key="5">
    <source>
        <dbReference type="Proteomes" id="UP000270673"/>
    </source>
</evidence>
<dbReference type="Gene3D" id="3.55.50.30">
    <property type="match status" value="1"/>
</dbReference>
<proteinExistence type="predicted"/>
<dbReference type="PIRSF" id="PIRSF018266">
    <property type="entry name" value="FecR"/>
    <property type="match status" value="1"/>
</dbReference>
<name>A0A3Q9IQ15_9BACT</name>
<gene>
    <name evidence="4" type="ORF">D8S85_12705</name>
</gene>
<evidence type="ECO:0000259" key="3">
    <source>
        <dbReference type="Pfam" id="PF16344"/>
    </source>
</evidence>
<dbReference type="KEGG" id="buy:D8S85_12705"/>
<feature type="transmembrane region" description="Helical" evidence="1">
    <location>
        <begin position="78"/>
        <end position="98"/>
    </location>
</feature>
<keyword evidence="1" id="KW-0472">Membrane</keyword>
<keyword evidence="5" id="KW-1185">Reference proteome</keyword>
<dbReference type="PANTHER" id="PTHR30273">
    <property type="entry name" value="PERIPLASMIC SIGNAL SENSOR AND SIGMA FACTOR ACTIVATOR FECR-RELATED"/>
    <property type="match status" value="1"/>
</dbReference>
<dbReference type="OrthoDB" id="643766at2"/>
<sequence length="384" mass="44914">MNEDIDEILANILAKEPLTDEEKQHLQAWSNISSKNEKTKKFIQALTRQKKVLNKHQKKEIVFTRIKKEIYQKKKKRIIYWSSFAASIILLIGIFLVFQQAIFYKEEFSPTPMYASNLSFQPSAELILPDGEKRFLSREKATVVIADSNRAMRTDKQTLFVESNNLIPREPQYYTINIPLGAEYNIILPDGTKIYLNAGSSLKYPDQFIGEKREVSLIGEGYFEVASDSLHPFVVHVADMSIQVLGTSFNINAYPEEEWVKTTLVEGSVKALCGNHNFIMKPNTQVAYNKETQKVEYFPVNIQQYTSWKDGYYDFEDMPLRVLMQIFSRWYNIKLEFAKPELKELKFSGRLKRYDDLHSLFKMLEYTRDIKFIIEKDRIIIQSK</sequence>
<evidence type="ECO:0000313" key="4">
    <source>
        <dbReference type="EMBL" id="AZS30319.1"/>
    </source>
</evidence>
<feature type="domain" description="Protein FecR C-terminal" evidence="3">
    <location>
        <begin position="313"/>
        <end position="381"/>
    </location>
</feature>
<dbReference type="Pfam" id="PF16344">
    <property type="entry name" value="FecR_C"/>
    <property type="match status" value="1"/>
</dbReference>
<dbReference type="Gene3D" id="2.60.120.1440">
    <property type="match status" value="1"/>
</dbReference>
<dbReference type="GO" id="GO:0016989">
    <property type="term" value="F:sigma factor antagonist activity"/>
    <property type="evidence" value="ECO:0007669"/>
    <property type="project" value="TreeGrafter"/>
</dbReference>
<protein>
    <submittedName>
        <fullName evidence="4">FecR family protein</fullName>
    </submittedName>
</protein>
<dbReference type="Pfam" id="PF04773">
    <property type="entry name" value="FecR"/>
    <property type="match status" value="1"/>
</dbReference>
<feature type="domain" description="FecR protein" evidence="2">
    <location>
        <begin position="176"/>
        <end position="270"/>
    </location>
</feature>
<evidence type="ECO:0000256" key="1">
    <source>
        <dbReference type="SAM" id="Phobius"/>
    </source>
</evidence>
<dbReference type="InterPro" id="IPR032508">
    <property type="entry name" value="FecR_C"/>
</dbReference>
<dbReference type="EMBL" id="CP032819">
    <property type="protein sequence ID" value="AZS30319.1"/>
    <property type="molecule type" value="Genomic_DNA"/>
</dbReference>
<accession>A0A3Q9IQ15</accession>
<dbReference type="AlphaFoldDB" id="A0A3Q9IQ15"/>
<dbReference type="PANTHER" id="PTHR30273:SF2">
    <property type="entry name" value="PROTEIN FECR"/>
    <property type="match status" value="1"/>
</dbReference>
<keyword evidence="1" id="KW-1133">Transmembrane helix</keyword>
<reference evidence="4 5" key="1">
    <citation type="submission" date="2018-10" db="EMBL/GenBank/DDBJ databases">
        <title>Butyricimonas faecalis sp. nov., isolated from human faeces and emended description of the genus Butyricimonas.</title>
        <authorList>
            <person name="Le Roy T."/>
            <person name="Van der Smissen P."/>
            <person name="Paquot A."/>
            <person name="Delzenne N."/>
            <person name="Muccioli G."/>
            <person name="Collet J.-F."/>
            <person name="Cani P.D."/>
        </authorList>
    </citation>
    <scope>NUCLEOTIDE SEQUENCE [LARGE SCALE GENOMIC DNA]</scope>
    <source>
        <strain evidence="4 5">H184</strain>
    </source>
</reference>